<dbReference type="Gene3D" id="3.40.50.720">
    <property type="entry name" value="NAD(P)-binding Rossmann-like Domain"/>
    <property type="match status" value="1"/>
</dbReference>
<sequence>MRFQGQKILVIGGSGFVGSNLCYQLLQEGAHHLTVVDNLLSAQAENLPQDERVDFIFGSISDDRILMSLIKDYDYVFHLATYHGNQSSIHDPVADHEHNTITTLKVCEHFKGAPHLKKMVYASAGCTVAKKTYDDVGATNEDAEVSLYHDSPYQISKIIGEFYGNYYWMKYQLPFVKARFQNVYGPREVLGAGSWRGIPATVWRNVTPTFIWKALHQEELPLENEGKASRDFVYVDDIVEGLIACAVNGKAGEVYNLASGHETTIKELAEAINRLTNNPTPILYANPRPWDRSGKRFGSTEKAQKDLGFLVKTSLENGLKKTIKWTKENRSFILANISKHLYFMPELSKYL</sequence>
<comment type="similarity">
    <text evidence="2">Belongs to the NAD(P)-dependent epimerase/dehydratase family.</text>
</comment>
<dbReference type="AlphaFoldDB" id="A0A2S5R758"/>
<dbReference type="Proteomes" id="UP000239425">
    <property type="component" value="Unassembled WGS sequence"/>
</dbReference>
<dbReference type="RefSeq" id="WP_104207329.1">
    <property type="nucleotide sequence ID" value="NZ_PHHC01000136.1"/>
</dbReference>
<dbReference type="InterPro" id="IPR001509">
    <property type="entry name" value="Epimerase_deHydtase"/>
</dbReference>
<proteinExistence type="inferred from homology"/>
<comment type="pathway">
    <text evidence="1">Bacterial outer membrane biogenesis; LPS O-antigen biosynthesis.</text>
</comment>
<gene>
    <name evidence="4" type="ORF">HCUR_01416</name>
</gene>
<dbReference type="EMBL" id="PHHC01000136">
    <property type="protein sequence ID" value="PPE03140.1"/>
    <property type="molecule type" value="Genomic_DNA"/>
</dbReference>
<evidence type="ECO:0000256" key="2">
    <source>
        <dbReference type="ARBA" id="ARBA00007637"/>
    </source>
</evidence>
<dbReference type="InterPro" id="IPR036291">
    <property type="entry name" value="NAD(P)-bd_dom_sf"/>
</dbReference>
<name>A0A2S5R758_9PROT</name>
<evidence type="ECO:0000259" key="3">
    <source>
        <dbReference type="Pfam" id="PF01370"/>
    </source>
</evidence>
<organism evidence="4 5">
    <name type="scientific">Holospora curviuscula</name>
    <dbReference type="NCBI Taxonomy" id="1082868"/>
    <lineage>
        <taxon>Bacteria</taxon>
        <taxon>Pseudomonadati</taxon>
        <taxon>Pseudomonadota</taxon>
        <taxon>Alphaproteobacteria</taxon>
        <taxon>Holosporales</taxon>
        <taxon>Holosporaceae</taxon>
        <taxon>Holospora</taxon>
    </lineage>
</organism>
<reference evidence="4 5" key="1">
    <citation type="submission" date="2017-11" db="EMBL/GenBank/DDBJ databases">
        <title>Comparative genomic analysis of Holospora spp., intranuclear symbionts of paramecia.</title>
        <authorList>
            <person name="Garushyants S.K."/>
            <person name="Beliavskaya A."/>
            <person name="Malko D.B."/>
            <person name="Logacheva M.D."/>
            <person name="Rautian M.S."/>
            <person name="Gelfand M.S."/>
        </authorList>
    </citation>
    <scope>NUCLEOTIDE SEQUENCE [LARGE SCALE GENOMIC DNA]</scope>
    <source>
        <strain evidence="5">02AZ16</strain>
    </source>
</reference>
<dbReference type="Gene3D" id="3.90.25.10">
    <property type="entry name" value="UDP-galactose 4-epimerase, domain 1"/>
    <property type="match status" value="1"/>
</dbReference>
<dbReference type="PANTHER" id="PTHR43000">
    <property type="entry name" value="DTDP-D-GLUCOSE 4,6-DEHYDRATASE-RELATED"/>
    <property type="match status" value="1"/>
</dbReference>
<dbReference type="OrthoDB" id="9801785at2"/>
<evidence type="ECO:0000256" key="1">
    <source>
        <dbReference type="ARBA" id="ARBA00005125"/>
    </source>
</evidence>
<dbReference type="SUPFAM" id="SSF51735">
    <property type="entry name" value="NAD(P)-binding Rossmann-fold domains"/>
    <property type="match status" value="1"/>
</dbReference>
<accession>A0A2S5R758</accession>
<protein>
    <submittedName>
        <fullName evidence="4">dTDP-glucose 4,6-dehydratase 2</fullName>
    </submittedName>
</protein>
<feature type="domain" description="NAD-dependent epimerase/dehydratase" evidence="3">
    <location>
        <begin position="8"/>
        <end position="258"/>
    </location>
</feature>
<keyword evidence="5" id="KW-1185">Reference proteome</keyword>
<evidence type="ECO:0000313" key="5">
    <source>
        <dbReference type="Proteomes" id="UP000239425"/>
    </source>
</evidence>
<evidence type="ECO:0000313" key="4">
    <source>
        <dbReference type="EMBL" id="PPE03140.1"/>
    </source>
</evidence>
<comment type="caution">
    <text evidence="4">The sequence shown here is derived from an EMBL/GenBank/DDBJ whole genome shotgun (WGS) entry which is preliminary data.</text>
</comment>
<dbReference type="Pfam" id="PF01370">
    <property type="entry name" value="Epimerase"/>
    <property type="match status" value="1"/>
</dbReference>